<dbReference type="PANTHER" id="PTHR39426:SF1">
    <property type="entry name" value="HOMOLOGY TO DEATH-ON-CURING PROTEIN OF PHAGE P1"/>
    <property type="match status" value="1"/>
</dbReference>
<dbReference type="AlphaFoldDB" id="A0A1F7UA43"/>
<evidence type="ECO:0000259" key="1">
    <source>
        <dbReference type="PROSITE" id="PS51459"/>
    </source>
</evidence>
<organism evidence="2 3">
    <name type="scientific">Candidatus Uhrbacteria bacterium RIFCSPHIGHO2_02_FULL_60_10</name>
    <dbReference type="NCBI Taxonomy" id="1802392"/>
    <lineage>
        <taxon>Bacteria</taxon>
        <taxon>Candidatus Uhriibacteriota</taxon>
    </lineage>
</organism>
<sequence length="145" mass="16531">MFKLLNLRDVEFVAHALAEELLAWNEPIPPFRTRFPEKLESCLATISQSFDGKELYPTLTEKTAILFYLMVKNHPFQNGNKRIAVTTALVFLRRNGKWLKVDEQRLYNFAVWVAKSPPELKDSVVVGIGDFINKTMVDSADKDGG</sequence>
<evidence type="ECO:0000313" key="2">
    <source>
        <dbReference type="EMBL" id="OGL74604.1"/>
    </source>
</evidence>
<dbReference type="SUPFAM" id="SSF140931">
    <property type="entry name" value="Fic-like"/>
    <property type="match status" value="1"/>
</dbReference>
<dbReference type="PROSITE" id="PS51459">
    <property type="entry name" value="FIDO"/>
    <property type="match status" value="1"/>
</dbReference>
<dbReference type="NCBIfam" id="TIGR01550">
    <property type="entry name" value="DOC_P1"/>
    <property type="match status" value="1"/>
</dbReference>
<dbReference type="Gene3D" id="1.20.120.1870">
    <property type="entry name" value="Fic/DOC protein, Fido domain"/>
    <property type="match status" value="1"/>
</dbReference>
<accession>A0A1F7UA43</accession>
<name>A0A1F7UA43_9BACT</name>
<dbReference type="Proteomes" id="UP000177088">
    <property type="component" value="Unassembled WGS sequence"/>
</dbReference>
<dbReference type="PANTHER" id="PTHR39426">
    <property type="entry name" value="HOMOLOGY TO DEATH-ON-CURING PROTEIN OF PHAGE P1"/>
    <property type="match status" value="1"/>
</dbReference>
<comment type="caution">
    <text evidence="2">The sequence shown here is derived from an EMBL/GenBank/DDBJ whole genome shotgun (WGS) entry which is preliminary data.</text>
</comment>
<reference evidence="2 3" key="1">
    <citation type="journal article" date="2016" name="Nat. Commun.">
        <title>Thousands of microbial genomes shed light on interconnected biogeochemical processes in an aquifer system.</title>
        <authorList>
            <person name="Anantharaman K."/>
            <person name="Brown C.T."/>
            <person name="Hug L.A."/>
            <person name="Sharon I."/>
            <person name="Castelle C.J."/>
            <person name="Probst A.J."/>
            <person name="Thomas B.C."/>
            <person name="Singh A."/>
            <person name="Wilkins M.J."/>
            <person name="Karaoz U."/>
            <person name="Brodie E.L."/>
            <person name="Williams K.H."/>
            <person name="Hubbard S.S."/>
            <person name="Banfield J.F."/>
        </authorList>
    </citation>
    <scope>NUCLEOTIDE SEQUENCE [LARGE SCALE GENOMIC DNA]</scope>
</reference>
<evidence type="ECO:0000313" key="3">
    <source>
        <dbReference type="Proteomes" id="UP000177088"/>
    </source>
</evidence>
<dbReference type="InterPro" id="IPR036597">
    <property type="entry name" value="Fido-like_dom_sf"/>
</dbReference>
<dbReference type="InterPro" id="IPR003812">
    <property type="entry name" value="Fido"/>
</dbReference>
<dbReference type="GO" id="GO:0016301">
    <property type="term" value="F:kinase activity"/>
    <property type="evidence" value="ECO:0007669"/>
    <property type="project" value="InterPro"/>
</dbReference>
<dbReference type="InterPro" id="IPR053737">
    <property type="entry name" value="Type_II_TA_Toxin"/>
</dbReference>
<gene>
    <name evidence="2" type="ORF">A3C96_02130</name>
</gene>
<dbReference type="EMBL" id="MGEA01000012">
    <property type="protein sequence ID" value="OGL74604.1"/>
    <property type="molecule type" value="Genomic_DNA"/>
</dbReference>
<feature type="domain" description="Fido" evidence="1">
    <location>
        <begin position="5"/>
        <end position="134"/>
    </location>
</feature>
<proteinExistence type="predicted"/>
<protein>
    <recommendedName>
        <fullName evidence="1">Fido domain-containing protein</fullName>
    </recommendedName>
</protein>
<dbReference type="InterPro" id="IPR006440">
    <property type="entry name" value="Doc"/>
</dbReference>
<dbReference type="Pfam" id="PF02661">
    <property type="entry name" value="Fic"/>
    <property type="match status" value="1"/>
</dbReference>